<dbReference type="SUPFAM" id="SSF53244">
    <property type="entry name" value="MurD-like peptide ligases, peptide-binding domain"/>
    <property type="match status" value="1"/>
</dbReference>
<dbReference type="Gene3D" id="3.40.1190.10">
    <property type="entry name" value="Mur-like, catalytic domain"/>
    <property type="match status" value="1"/>
</dbReference>
<evidence type="ECO:0000256" key="2">
    <source>
        <dbReference type="ARBA" id="ARBA00022741"/>
    </source>
</evidence>
<dbReference type="Gene3D" id="3.90.190.20">
    <property type="entry name" value="Mur ligase, C-terminal domain"/>
    <property type="match status" value="1"/>
</dbReference>
<dbReference type="Pfam" id="PF08245">
    <property type="entry name" value="Mur_ligase_M"/>
    <property type="match status" value="1"/>
</dbReference>
<reference evidence="6 7" key="1">
    <citation type="journal article" date="2016" name="Nat. Commun.">
        <title>Thousands of microbial genomes shed light on interconnected biogeochemical processes in an aquifer system.</title>
        <authorList>
            <person name="Anantharaman K."/>
            <person name="Brown C.T."/>
            <person name="Hug L.A."/>
            <person name="Sharon I."/>
            <person name="Castelle C.J."/>
            <person name="Probst A.J."/>
            <person name="Thomas B.C."/>
            <person name="Singh A."/>
            <person name="Wilkins M.J."/>
            <person name="Karaoz U."/>
            <person name="Brodie E.L."/>
            <person name="Williams K.H."/>
            <person name="Hubbard S.S."/>
            <person name="Banfield J.F."/>
        </authorList>
    </citation>
    <scope>NUCLEOTIDE SEQUENCE [LARGE SCALE GENOMIC DNA]</scope>
</reference>
<keyword evidence="3" id="KW-0067">ATP-binding</keyword>
<gene>
    <name evidence="6" type="ORF">A3C07_01945</name>
</gene>
<dbReference type="GO" id="GO:0016881">
    <property type="term" value="F:acid-amino acid ligase activity"/>
    <property type="evidence" value="ECO:0007669"/>
    <property type="project" value="InterPro"/>
</dbReference>
<dbReference type="InterPro" id="IPR036615">
    <property type="entry name" value="Mur_ligase_C_dom_sf"/>
</dbReference>
<keyword evidence="1" id="KW-0436">Ligase</keyword>
<evidence type="ECO:0008006" key="8">
    <source>
        <dbReference type="Google" id="ProtNLM"/>
    </source>
</evidence>
<dbReference type="STRING" id="1802270.A3C07_01945"/>
<keyword evidence="2" id="KW-0547">Nucleotide-binding</keyword>
<dbReference type="SUPFAM" id="SSF53623">
    <property type="entry name" value="MurD-like peptide ligases, catalytic domain"/>
    <property type="match status" value="1"/>
</dbReference>
<dbReference type="InterPro" id="IPR013221">
    <property type="entry name" value="Mur_ligase_cen"/>
</dbReference>
<dbReference type="EMBL" id="MHQI01000006">
    <property type="protein sequence ID" value="OHA00788.1"/>
    <property type="molecule type" value="Genomic_DNA"/>
</dbReference>
<proteinExistence type="predicted"/>
<dbReference type="PANTHER" id="PTHR43024:SF1">
    <property type="entry name" value="UDP-N-ACETYLMURAMOYL-TRIPEPTIDE--D-ALANYL-D-ALANINE LIGASE"/>
    <property type="match status" value="1"/>
</dbReference>
<feature type="domain" description="Mur ligase C-terminal" evidence="4">
    <location>
        <begin position="275"/>
        <end position="406"/>
    </location>
</feature>
<feature type="domain" description="Mur ligase central" evidence="5">
    <location>
        <begin position="102"/>
        <end position="250"/>
    </location>
</feature>
<comment type="caution">
    <text evidence="6">The sequence shown here is derived from an EMBL/GenBank/DDBJ whole genome shotgun (WGS) entry which is preliminary data.</text>
</comment>
<accession>A0A1G2KMX8</accession>
<evidence type="ECO:0000259" key="4">
    <source>
        <dbReference type="Pfam" id="PF02875"/>
    </source>
</evidence>
<evidence type="ECO:0000259" key="5">
    <source>
        <dbReference type="Pfam" id="PF08245"/>
    </source>
</evidence>
<dbReference type="InterPro" id="IPR051046">
    <property type="entry name" value="MurCDEF_CellWall_CoF430Synth"/>
</dbReference>
<sequence>MIQKSILQKILARLARATIRKYKPIIVGITGSVGKTSTREAVFTVLNSKWNTRTSEKNYNNEIGLPLTILGIPHCGKNVFRWCRTLFRAWLRTKIRKLDYPAVLVLEYGIDRPGDMGHLLSIVKPKIAIVTTIGDVPVHVEFFKDPEGLIQEKAKLVQAVLANGHVILNHDDYAVYNIRDCAKARVMTYGFEKHADVRITNYELRKTADRKLGEVPEGITFKIEHEGSVVPIRLHGAFGKPNVYAAAVAAAVGTVFNMNLVEISKALEGYVSPPGRLRLLEGIKNSYIIDDTYNAAPEAMHAALDMLQALPGKRKIAVLGDMLEIGRFSEQVHRVIGDRVAGFVDLLFVVGPRAKFIADEAQNRGVERNARQLSREQIFKFDDSVSAGKALDPMIQGGDLILVKGSQSMRMERVVEEIMRYPLRAEELLVRQEGYWRNY</sequence>
<dbReference type="GO" id="GO:0005524">
    <property type="term" value="F:ATP binding"/>
    <property type="evidence" value="ECO:0007669"/>
    <property type="project" value="UniProtKB-KW"/>
</dbReference>
<dbReference type="PANTHER" id="PTHR43024">
    <property type="entry name" value="UDP-N-ACETYLMURAMOYL-TRIPEPTIDE--D-ALANYL-D-ALANINE LIGASE"/>
    <property type="match status" value="1"/>
</dbReference>
<evidence type="ECO:0000256" key="3">
    <source>
        <dbReference type="ARBA" id="ARBA00022840"/>
    </source>
</evidence>
<dbReference type="AlphaFoldDB" id="A0A1G2KMX8"/>
<evidence type="ECO:0000313" key="7">
    <source>
        <dbReference type="Proteomes" id="UP000179023"/>
    </source>
</evidence>
<evidence type="ECO:0000256" key="1">
    <source>
        <dbReference type="ARBA" id="ARBA00022598"/>
    </source>
</evidence>
<dbReference type="InterPro" id="IPR036565">
    <property type="entry name" value="Mur-like_cat_sf"/>
</dbReference>
<dbReference type="Pfam" id="PF02875">
    <property type="entry name" value="Mur_ligase_C"/>
    <property type="match status" value="1"/>
</dbReference>
<organism evidence="6 7">
    <name type="scientific">Candidatus Sungbacteria bacterium RIFCSPHIGHO2_02_FULL_47_11</name>
    <dbReference type="NCBI Taxonomy" id="1802270"/>
    <lineage>
        <taxon>Bacteria</taxon>
        <taxon>Candidatus Sungiibacteriota</taxon>
    </lineage>
</organism>
<protein>
    <recommendedName>
        <fullName evidence="8">UDP-N-acetylmuramoyl-tripeptide--D-alanyl-D-alanine ligase</fullName>
    </recommendedName>
</protein>
<dbReference type="Proteomes" id="UP000179023">
    <property type="component" value="Unassembled WGS sequence"/>
</dbReference>
<name>A0A1G2KMX8_9BACT</name>
<evidence type="ECO:0000313" key="6">
    <source>
        <dbReference type="EMBL" id="OHA00788.1"/>
    </source>
</evidence>
<dbReference type="InterPro" id="IPR004101">
    <property type="entry name" value="Mur_ligase_C"/>
</dbReference>